<feature type="region of interest" description="Disordered" evidence="1">
    <location>
        <begin position="143"/>
        <end position="181"/>
    </location>
</feature>
<comment type="caution">
    <text evidence="2">The sequence shown here is derived from an EMBL/GenBank/DDBJ whole genome shotgun (WGS) entry which is preliminary data.</text>
</comment>
<dbReference type="EMBL" id="MNAD01001664">
    <property type="protein sequence ID" value="OJT02557.1"/>
    <property type="molecule type" value="Genomic_DNA"/>
</dbReference>
<accession>A0A1M2V4U6</accession>
<organism evidence="2 3">
    <name type="scientific">Trametes pubescens</name>
    <name type="common">White-rot fungus</name>
    <dbReference type="NCBI Taxonomy" id="154538"/>
    <lineage>
        <taxon>Eukaryota</taxon>
        <taxon>Fungi</taxon>
        <taxon>Dikarya</taxon>
        <taxon>Basidiomycota</taxon>
        <taxon>Agaricomycotina</taxon>
        <taxon>Agaricomycetes</taxon>
        <taxon>Polyporales</taxon>
        <taxon>Polyporaceae</taxon>
        <taxon>Trametes</taxon>
    </lineage>
</organism>
<dbReference type="OrthoDB" id="2762126at2759"/>
<reference evidence="2 3" key="1">
    <citation type="submission" date="2016-10" db="EMBL/GenBank/DDBJ databases">
        <title>Genome sequence of the basidiomycete white-rot fungus Trametes pubescens.</title>
        <authorList>
            <person name="Makela M.R."/>
            <person name="Granchi Z."/>
            <person name="Peng M."/>
            <person name="De Vries R.P."/>
            <person name="Grigoriev I."/>
            <person name="Riley R."/>
            <person name="Hilden K."/>
        </authorList>
    </citation>
    <scope>NUCLEOTIDE SEQUENCE [LARGE SCALE GENOMIC DNA]</scope>
    <source>
        <strain evidence="2 3">FBCC735</strain>
    </source>
</reference>
<feature type="compositionally biased region" description="Polar residues" evidence="1">
    <location>
        <begin position="97"/>
        <end position="113"/>
    </location>
</feature>
<feature type="region of interest" description="Disordered" evidence="1">
    <location>
        <begin position="50"/>
        <end position="113"/>
    </location>
</feature>
<dbReference type="Proteomes" id="UP000184267">
    <property type="component" value="Unassembled WGS sequence"/>
</dbReference>
<gene>
    <name evidence="2" type="ORF">TRAPUB_6925</name>
</gene>
<dbReference type="OMA" id="THDENRT"/>
<keyword evidence="3" id="KW-1185">Reference proteome</keyword>
<sequence>MASSNGFDGYNLAPAFTFPEQQSFANLHSPVDDPLPEPWPPAANKWVFPTTLCIPPDQPGTSQLPAEDQGWPPLDEGYASSSLSPAPDLSWGGIPLPSTTFTGSSRSTAQDNQANQEPYRFGLPAHDGPASSSNYISRPIESFSQLSPEDTPGRLTHRRNRPPSGAEKENPSPIAARDAIDENSFGLRLHYSPRAGAQEWAGASSGLHSDAELLESTQIIAALPTTSQPSRRRVNIADPSSLPASQPTIVPTTSGPTAAARSRRKVPNAVAGPSRLAPITPSETTVEAEATTVIELRRSSRKRTVPANGYAEAAVLPPPPPKKRRAANGTAAKARDSASTMASSAEEYRPVAGPSRQAGKSAASSPAANPSARKARSVAVRTKAKRPRRTRERVDKHKVPDMPSLPCDVVGCTRVWDPYTHDENRKHLQKHFDAGDLESEAGLVCVLDVCQEGVPGKDLLRHMEENHIGLPYLCPIRCGWRASRSSRQTQHMHTAHKGVEWEP</sequence>
<dbReference type="AlphaFoldDB" id="A0A1M2V4U6"/>
<proteinExistence type="predicted"/>
<evidence type="ECO:0000313" key="3">
    <source>
        <dbReference type="Proteomes" id="UP000184267"/>
    </source>
</evidence>
<feature type="compositionally biased region" description="Low complexity" evidence="1">
    <location>
        <begin position="79"/>
        <end position="90"/>
    </location>
</feature>
<feature type="region of interest" description="Disordered" evidence="1">
    <location>
        <begin position="224"/>
        <end position="400"/>
    </location>
</feature>
<feature type="compositionally biased region" description="Polar residues" evidence="1">
    <location>
        <begin position="242"/>
        <end position="256"/>
    </location>
</feature>
<name>A0A1M2V4U6_TRAPU</name>
<evidence type="ECO:0000313" key="2">
    <source>
        <dbReference type="EMBL" id="OJT02557.1"/>
    </source>
</evidence>
<feature type="compositionally biased region" description="Low complexity" evidence="1">
    <location>
        <begin position="283"/>
        <end position="294"/>
    </location>
</feature>
<evidence type="ECO:0000256" key="1">
    <source>
        <dbReference type="SAM" id="MobiDB-lite"/>
    </source>
</evidence>
<feature type="compositionally biased region" description="Low complexity" evidence="1">
    <location>
        <begin position="358"/>
        <end position="372"/>
    </location>
</feature>
<protein>
    <submittedName>
        <fullName evidence="2">Uncharacterized protein</fullName>
    </submittedName>
</protein>
<feature type="compositionally biased region" description="Basic residues" evidence="1">
    <location>
        <begin position="382"/>
        <end position="391"/>
    </location>
</feature>